<protein>
    <submittedName>
        <fullName evidence="2">Uncharacterized protein</fullName>
    </submittedName>
</protein>
<evidence type="ECO:0000256" key="1">
    <source>
        <dbReference type="SAM" id="MobiDB-lite"/>
    </source>
</evidence>
<name>A0AA39THG4_ACESA</name>
<dbReference type="Proteomes" id="UP001168877">
    <property type="component" value="Unassembled WGS sequence"/>
</dbReference>
<sequence>METLYESLQDIISRLVNVNPNEFSIKMKCIYNSPEVLAPFEVVNDDDVQVFLCENSVVNKRISLCVTTEWKTRIIPNTQSLDNELVNEDIANVCESENDNGVGLDNIRESLLSPNDFQNADVFSIRVDNEYKAGDRNVPFALSSVPATNAAAPTRRTRLRFMSSRRRGGHDAARQSPLRSPIQEAVPDHLERRFADVISAVEALQEEV</sequence>
<feature type="region of interest" description="Disordered" evidence="1">
    <location>
        <begin position="162"/>
        <end position="183"/>
    </location>
</feature>
<reference evidence="2" key="1">
    <citation type="journal article" date="2022" name="Plant J.">
        <title>Strategies of tolerance reflected in two North American maple genomes.</title>
        <authorList>
            <person name="McEvoy S.L."/>
            <person name="Sezen U.U."/>
            <person name="Trouern-Trend A."/>
            <person name="McMahon S.M."/>
            <person name="Schaberg P.G."/>
            <person name="Yang J."/>
            <person name="Wegrzyn J.L."/>
            <person name="Swenson N.G."/>
        </authorList>
    </citation>
    <scope>NUCLEOTIDE SEQUENCE</scope>
    <source>
        <strain evidence="2">NS2018</strain>
    </source>
</reference>
<dbReference type="EMBL" id="JAUESC010000001">
    <property type="protein sequence ID" value="KAK0608389.1"/>
    <property type="molecule type" value="Genomic_DNA"/>
</dbReference>
<evidence type="ECO:0000313" key="3">
    <source>
        <dbReference type="Proteomes" id="UP001168877"/>
    </source>
</evidence>
<organism evidence="2 3">
    <name type="scientific">Acer saccharum</name>
    <name type="common">Sugar maple</name>
    <dbReference type="NCBI Taxonomy" id="4024"/>
    <lineage>
        <taxon>Eukaryota</taxon>
        <taxon>Viridiplantae</taxon>
        <taxon>Streptophyta</taxon>
        <taxon>Embryophyta</taxon>
        <taxon>Tracheophyta</taxon>
        <taxon>Spermatophyta</taxon>
        <taxon>Magnoliopsida</taxon>
        <taxon>eudicotyledons</taxon>
        <taxon>Gunneridae</taxon>
        <taxon>Pentapetalae</taxon>
        <taxon>rosids</taxon>
        <taxon>malvids</taxon>
        <taxon>Sapindales</taxon>
        <taxon>Sapindaceae</taxon>
        <taxon>Hippocastanoideae</taxon>
        <taxon>Acereae</taxon>
        <taxon>Acer</taxon>
    </lineage>
</organism>
<dbReference type="AlphaFoldDB" id="A0AA39THG4"/>
<accession>A0AA39THG4</accession>
<keyword evidence="3" id="KW-1185">Reference proteome</keyword>
<gene>
    <name evidence="2" type="ORF">LWI29_029977</name>
</gene>
<proteinExistence type="predicted"/>
<comment type="caution">
    <text evidence="2">The sequence shown here is derived from an EMBL/GenBank/DDBJ whole genome shotgun (WGS) entry which is preliminary data.</text>
</comment>
<evidence type="ECO:0000313" key="2">
    <source>
        <dbReference type="EMBL" id="KAK0608389.1"/>
    </source>
</evidence>
<reference evidence="2" key="2">
    <citation type="submission" date="2023-06" db="EMBL/GenBank/DDBJ databases">
        <authorList>
            <person name="Swenson N.G."/>
            <person name="Wegrzyn J.L."/>
            <person name="Mcevoy S.L."/>
        </authorList>
    </citation>
    <scope>NUCLEOTIDE SEQUENCE</scope>
    <source>
        <strain evidence="2">NS2018</strain>
        <tissue evidence="2">Leaf</tissue>
    </source>
</reference>